<accession>A0ABT3Q377</accession>
<dbReference type="Proteomes" id="UP001207337">
    <property type="component" value="Unassembled WGS sequence"/>
</dbReference>
<reference evidence="1 2" key="1">
    <citation type="submission" date="2021-11" db="EMBL/GenBank/DDBJ databases">
        <title>Aliifidinibius sp. nov., a new bacterium isolated from saline soil.</title>
        <authorList>
            <person name="Galisteo C."/>
            <person name="De La Haba R."/>
            <person name="Sanchez-Porro C."/>
            <person name="Ventosa A."/>
        </authorList>
    </citation>
    <scope>NUCLEOTIDE SEQUENCE [LARGE SCALE GENOMIC DNA]</scope>
    <source>
        <strain evidence="1 2">KACC 190600</strain>
    </source>
</reference>
<comment type="caution">
    <text evidence="1">The sequence shown here is derived from an EMBL/GenBank/DDBJ whole genome shotgun (WGS) entry which is preliminary data.</text>
</comment>
<sequence>MMSIGLLNEALRGGERCVRLNALDNSTVKHLPENRYTFVITSSARMLTYGV</sequence>
<keyword evidence="2" id="KW-1185">Reference proteome</keyword>
<protein>
    <submittedName>
        <fullName evidence="1">Uncharacterized protein</fullName>
    </submittedName>
</protein>
<name>A0ABT3Q377_9BACT</name>
<evidence type="ECO:0000313" key="2">
    <source>
        <dbReference type="Proteomes" id="UP001207337"/>
    </source>
</evidence>
<proteinExistence type="predicted"/>
<dbReference type="EMBL" id="JAJNDC010000007">
    <property type="protein sequence ID" value="MCW9714559.1"/>
    <property type="molecule type" value="Genomic_DNA"/>
</dbReference>
<gene>
    <name evidence="1" type="ORF">LQ318_16760</name>
</gene>
<dbReference type="RefSeq" id="WP_265791940.1">
    <property type="nucleotide sequence ID" value="NZ_BAABRS010000007.1"/>
</dbReference>
<organism evidence="1 2">
    <name type="scientific">Fodinibius salicampi</name>
    <dbReference type="NCBI Taxonomy" id="1920655"/>
    <lineage>
        <taxon>Bacteria</taxon>
        <taxon>Pseudomonadati</taxon>
        <taxon>Balneolota</taxon>
        <taxon>Balneolia</taxon>
        <taxon>Balneolales</taxon>
        <taxon>Balneolaceae</taxon>
        <taxon>Fodinibius</taxon>
    </lineage>
</organism>
<evidence type="ECO:0000313" key="1">
    <source>
        <dbReference type="EMBL" id="MCW9714559.1"/>
    </source>
</evidence>